<dbReference type="SUPFAM" id="SSF56112">
    <property type="entry name" value="Protein kinase-like (PK-like)"/>
    <property type="match status" value="1"/>
</dbReference>
<evidence type="ECO:0000259" key="8">
    <source>
        <dbReference type="PROSITE" id="PS50011"/>
    </source>
</evidence>
<evidence type="ECO:0000256" key="4">
    <source>
        <dbReference type="ARBA" id="ARBA00022741"/>
    </source>
</evidence>
<dbReference type="PROSITE" id="PS50011">
    <property type="entry name" value="PROTEIN_KINASE_DOM"/>
    <property type="match status" value="1"/>
</dbReference>
<feature type="compositionally biased region" description="Polar residues" evidence="7">
    <location>
        <begin position="268"/>
        <end position="284"/>
    </location>
</feature>
<feature type="compositionally biased region" description="Basic residues" evidence="7">
    <location>
        <begin position="680"/>
        <end position="689"/>
    </location>
</feature>
<dbReference type="Proteomes" id="UP000245942">
    <property type="component" value="Unassembled WGS sequence"/>
</dbReference>
<comment type="similarity">
    <text evidence="1">Belongs to the protein kinase superfamily. CAMK Ser/Thr protein kinase family. NIM1 subfamily.</text>
</comment>
<dbReference type="STRING" id="1684307.A0A316UFP8"/>
<feature type="region of interest" description="Disordered" evidence="7">
    <location>
        <begin position="310"/>
        <end position="612"/>
    </location>
</feature>
<dbReference type="PANTHER" id="PTHR24346:SF82">
    <property type="entry name" value="KP78A-RELATED"/>
    <property type="match status" value="1"/>
</dbReference>
<dbReference type="InterPro" id="IPR008271">
    <property type="entry name" value="Ser/Thr_kinase_AS"/>
</dbReference>
<keyword evidence="4" id="KW-0547">Nucleotide-binding</keyword>
<keyword evidence="6" id="KW-0067">ATP-binding</keyword>
<sequence length="1141" mass="122443">MVSSASMSGYQSFGTERAMPEDFDPVQLPKLSLDTAGSDQMRSSGSKLANQQQDNAYGTRIAPVRNEPADDAAASSGLPRLDSNGSIESLGASKTASFFASSPVLKAPSTSRPHVGSSHARHGSSSSFQSLSVIPPQLLPPANLLRSPSSSSATNGYAGPHSDYHTYDAGSSNPLRQNSSRRQHERRPSSFRTAAIQLSSPSDYYDTSALSSAGSIRSRRNWDEFEGKPITPLPSPGIGQEEMESRDSMFAGAYTSGTYSHGRGAGTHSETSWTRLPNLNGEDSVSSRDDLLSIRPSPFLTAPEISASFSGASTRFSSPTARDHPEQSGTYRSTEMATRSISKTKNFFTASHTPIPPARTPVKGSEQLAHVRSVSNQSGTSNTSWESPPSAASTSVQSPWLPLRYKDSDLPQSTGSFTTVSGSHLASPPGSLWSKRPDLQQRTSDYTSSPLNTTRTAGQESNAEIMRSQGSPVCQASSSSASPLKFVPQPSALDTPNSRSAEVDKRPTEGHNQGPSEQMSNSSIMPPRGGSPDGISQSSLSRLPTLADSSAKSTPPLRRPPSTGRMDSTSDMDAPLHSPSTVVPSTGGRGRSGTILDDDAAMEESEDEATNRVGRYRVERTLGVGAFSRVVLGAPLPSETAGFSLVRVSSPLPIPSVHSEDGKDVESGAKEKDVTGSRLRALHWPRPWRKSSMSHLSADSSSRSPSRGFLSKRTTSPATSQASSSLNLPASRAHSRSGSQEAALDLLQSRPGTPGMTNEDVSTSGELVALKMIERQPCDQNERMRVSWVREVEVLKHIEHPSLIKFINAFSTPRHHVLVLERVSGGELFDLLSAHHSELAQREWLIRRLFAELANAVGWMHSIHLVHRDIKLENIILTRDLFTAMSPGELTPSAVGSVPLLKLTDFGLSRFMDPNKAFLETRCGSEEYAAPELIIGKKYDGRKTDCWAMGVVLYSLICGGLPFVEGSPGTATSPSSLTLGSFGVNSTSANLQMVTNSTREGPHRGAGADASDPQVDARKRKAHLLRIAKGDLRWPSQTNDESLDVPPSSLCPSSNRLVTPYAKHIVSRLLRRDANKRGSAWECFEDPWLTHGSFLSTEGGEATARGEVVELPPDPRTAEGAMWLSTRAFVRAGVGPVAEVD</sequence>
<dbReference type="Gene3D" id="1.10.510.10">
    <property type="entry name" value="Transferase(Phosphotransferase) domain 1"/>
    <property type="match status" value="1"/>
</dbReference>
<dbReference type="InterPro" id="IPR000719">
    <property type="entry name" value="Prot_kinase_dom"/>
</dbReference>
<dbReference type="PROSITE" id="PS00108">
    <property type="entry name" value="PROTEIN_KINASE_ST"/>
    <property type="match status" value="1"/>
</dbReference>
<feature type="compositionally biased region" description="Acidic residues" evidence="7">
    <location>
        <begin position="596"/>
        <end position="608"/>
    </location>
</feature>
<keyword evidence="5 9" id="KW-0418">Kinase</keyword>
<feature type="compositionally biased region" description="Polar residues" evidence="7">
    <location>
        <begin position="510"/>
        <end position="524"/>
    </location>
</feature>
<evidence type="ECO:0000256" key="7">
    <source>
        <dbReference type="SAM" id="MobiDB-lite"/>
    </source>
</evidence>
<feature type="compositionally biased region" description="Low complexity" evidence="7">
    <location>
        <begin position="714"/>
        <end position="725"/>
    </location>
</feature>
<feature type="compositionally biased region" description="Polar residues" evidence="7">
    <location>
        <begin position="169"/>
        <end position="178"/>
    </location>
</feature>
<reference evidence="9 10" key="1">
    <citation type="journal article" date="2018" name="Mol. Biol. Evol.">
        <title>Broad Genomic Sampling Reveals a Smut Pathogenic Ancestry of the Fungal Clade Ustilaginomycotina.</title>
        <authorList>
            <person name="Kijpornyongpan T."/>
            <person name="Mondo S.J."/>
            <person name="Barry K."/>
            <person name="Sandor L."/>
            <person name="Lee J."/>
            <person name="Lipzen A."/>
            <person name="Pangilinan J."/>
            <person name="LaButti K."/>
            <person name="Hainaut M."/>
            <person name="Henrissat B."/>
            <person name="Grigoriev I.V."/>
            <person name="Spatafora J.W."/>
            <person name="Aime M.C."/>
        </authorList>
    </citation>
    <scope>NUCLEOTIDE SEQUENCE [LARGE SCALE GENOMIC DNA]</scope>
    <source>
        <strain evidence="9 10">MCA 4718</strain>
    </source>
</reference>
<evidence type="ECO:0000256" key="1">
    <source>
        <dbReference type="ARBA" id="ARBA00010791"/>
    </source>
</evidence>
<feature type="compositionally biased region" description="Polar residues" evidence="7">
    <location>
        <begin position="440"/>
        <end position="475"/>
    </location>
</feature>
<evidence type="ECO:0000256" key="5">
    <source>
        <dbReference type="ARBA" id="ARBA00022777"/>
    </source>
</evidence>
<accession>A0A316UFP8</accession>
<feature type="compositionally biased region" description="Basic and acidic residues" evidence="7">
    <location>
        <begin position="658"/>
        <end position="675"/>
    </location>
</feature>
<feature type="region of interest" description="Disordered" evidence="7">
    <location>
        <begin position="1"/>
        <end position="87"/>
    </location>
</feature>
<gene>
    <name evidence="9" type="ORF">BCV69DRAFT_256246</name>
</gene>
<name>A0A316UFP8_9BASI</name>
<keyword evidence="3" id="KW-0808">Transferase</keyword>
<feature type="compositionally biased region" description="Polar residues" evidence="7">
    <location>
        <begin position="146"/>
        <end position="155"/>
    </location>
</feature>
<dbReference type="SMART" id="SM00220">
    <property type="entry name" value="S_TKc"/>
    <property type="match status" value="1"/>
</dbReference>
<dbReference type="GO" id="GO:0005524">
    <property type="term" value="F:ATP binding"/>
    <property type="evidence" value="ECO:0007669"/>
    <property type="project" value="UniProtKB-KW"/>
</dbReference>
<dbReference type="InterPro" id="IPR011009">
    <property type="entry name" value="Kinase-like_dom_sf"/>
</dbReference>
<feature type="compositionally biased region" description="Polar residues" evidence="7">
    <location>
        <begin position="327"/>
        <end position="352"/>
    </location>
</feature>
<dbReference type="Gene3D" id="3.30.200.20">
    <property type="entry name" value="Phosphorylase Kinase, domain 1"/>
    <property type="match status" value="1"/>
</dbReference>
<evidence type="ECO:0000256" key="3">
    <source>
        <dbReference type="ARBA" id="ARBA00022679"/>
    </source>
</evidence>
<feature type="compositionally biased region" description="Polar residues" evidence="7">
    <location>
        <begin position="1"/>
        <end position="14"/>
    </location>
</feature>
<dbReference type="AlphaFoldDB" id="A0A316UFP8"/>
<feature type="compositionally biased region" description="Low complexity" evidence="7">
    <location>
        <begin position="691"/>
        <end position="706"/>
    </location>
</feature>
<dbReference type="Pfam" id="PF00069">
    <property type="entry name" value="Pkinase"/>
    <property type="match status" value="1"/>
</dbReference>
<dbReference type="OrthoDB" id="289250at2759"/>
<organism evidence="9 10">
    <name type="scientific">Pseudomicrostroma glucosiphilum</name>
    <dbReference type="NCBI Taxonomy" id="1684307"/>
    <lineage>
        <taxon>Eukaryota</taxon>
        <taxon>Fungi</taxon>
        <taxon>Dikarya</taxon>
        <taxon>Basidiomycota</taxon>
        <taxon>Ustilaginomycotina</taxon>
        <taxon>Exobasidiomycetes</taxon>
        <taxon>Microstromatales</taxon>
        <taxon>Microstromatales incertae sedis</taxon>
        <taxon>Pseudomicrostroma</taxon>
    </lineage>
</organism>
<proteinExistence type="inferred from homology"/>
<dbReference type="GO" id="GO:0004674">
    <property type="term" value="F:protein serine/threonine kinase activity"/>
    <property type="evidence" value="ECO:0007669"/>
    <property type="project" value="UniProtKB-KW"/>
</dbReference>
<evidence type="ECO:0000256" key="6">
    <source>
        <dbReference type="ARBA" id="ARBA00022840"/>
    </source>
</evidence>
<protein>
    <submittedName>
        <fullName evidence="9">Kinase-like protein</fullName>
    </submittedName>
</protein>
<dbReference type="GeneID" id="37012329"/>
<dbReference type="GO" id="GO:0005737">
    <property type="term" value="C:cytoplasm"/>
    <property type="evidence" value="ECO:0007669"/>
    <property type="project" value="TreeGrafter"/>
</dbReference>
<evidence type="ECO:0000256" key="2">
    <source>
        <dbReference type="ARBA" id="ARBA00022527"/>
    </source>
</evidence>
<feature type="compositionally biased region" description="Polar residues" evidence="7">
    <location>
        <begin position="310"/>
        <end position="320"/>
    </location>
</feature>
<keyword evidence="10" id="KW-1185">Reference proteome</keyword>
<dbReference type="RefSeq" id="XP_025350361.1">
    <property type="nucleotide sequence ID" value="XM_025490595.1"/>
</dbReference>
<evidence type="ECO:0000313" key="10">
    <source>
        <dbReference type="Proteomes" id="UP000245942"/>
    </source>
</evidence>
<dbReference type="PANTHER" id="PTHR24346">
    <property type="entry name" value="MAP/MICROTUBULE AFFINITY-REGULATING KINASE"/>
    <property type="match status" value="1"/>
</dbReference>
<dbReference type="GO" id="GO:0035556">
    <property type="term" value="P:intracellular signal transduction"/>
    <property type="evidence" value="ECO:0007669"/>
    <property type="project" value="TreeGrafter"/>
</dbReference>
<feature type="compositionally biased region" description="Polar residues" evidence="7">
    <location>
        <begin position="35"/>
        <end position="56"/>
    </location>
</feature>
<dbReference type="EMBL" id="KZ819322">
    <property type="protein sequence ID" value="PWN23201.1"/>
    <property type="molecule type" value="Genomic_DNA"/>
</dbReference>
<evidence type="ECO:0000313" key="9">
    <source>
        <dbReference type="EMBL" id="PWN23201.1"/>
    </source>
</evidence>
<feature type="compositionally biased region" description="Polar residues" evidence="7">
    <location>
        <begin position="190"/>
        <end position="202"/>
    </location>
</feature>
<feature type="region of interest" description="Disordered" evidence="7">
    <location>
        <begin position="104"/>
        <end position="289"/>
    </location>
</feature>
<keyword evidence="2" id="KW-0723">Serine/threonine-protein kinase</keyword>
<feature type="compositionally biased region" description="Polar residues" evidence="7">
    <location>
        <begin position="410"/>
        <end position="424"/>
    </location>
</feature>
<feature type="region of interest" description="Disordered" evidence="7">
    <location>
        <begin position="654"/>
        <end position="741"/>
    </location>
</feature>
<feature type="compositionally biased region" description="Polar residues" evidence="7">
    <location>
        <begin position="373"/>
        <end position="398"/>
    </location>
</feature>
<feature type="region of interest" description="Disordered" evidence="7">
    <location>
        <begin position="997"/>
        <end position="1016"/>
    </location>
</feature>
<feature type="compositionally biased region" description="Polar residues" evidence="7">
    <location>
        <begin position="534"/>
        <end position="553"/>
    </location>
</feature>
<feature type="domain" description="Protein kinase" evidence="8">
    <location>
        <begin position="616"/>
        <end position="1089"/>
    </location>
</feature>